<reference evidence="2" key="1">
    <citation type="submission" date="2020-08" db="EMBL/GenBank/DDBJ databases">
        <title>Multicomponent nature underlies the extraordinary mechanical properties of spider dragline silk.</title>
        <authorList>
            <person name="Kono N."/>
            <person name="Nakamura H."/>
            <person name="Mori M."/>
            <person name="Yoshida Y."/>
            <person name="Ohtoshi R."/>
            <person name="Malay A.D."/>
            <person name="Moran D.A.P."/>
            <person name="Tomita M."/>
            <person name="Numata K."/>
            <person name="Arakawa K."/>
        </authorList>
    </citation>
    <scope>NUCLEOTIDE SEQUENCE</scope>
</reference>
<evidence type="ECO:0000313" key="3">
    <source>
        <dbReference type="Proteomes" id="UP000886998"/>
    </source>
</evidence>
<keyword evidence="1" id="KW-1133">Transmembrane helix</keyword>
<organism evidence="2 3">
    <name type="scientific">Trichonephila inaurata madagascariensis</name>
    <dbReference type="NCBI Taxonomy" id="2747483"/>
    <lineage>
        <taxon>Eukaryota</taxon>
        <taxon>Metazoa</taxon>
        <taxon>Ecdysozoa</taxon>
        <taxon>Arthropoda</taxon>
        <taxon>Chelicerata</taxon>
        <taxon>Arachnida</taxon>
        <taxon>Araneae</taxon>
        <taxon>Araneomorphae</taxon>
        <taxon>Entelegynae</taxon>
        <taxon>Araneoidea</taxon>
        <taxon>Nephilidae</taxon>
        <taxon>Trichonephila</taxon>
        <taxon>Trichonephila inaurata</taxon>
    </lineage>
</organism>
<sequence length="76" mass="8858">MRRRGIRNNVGKREREFQKFHFIIIDPQTAIINGKVLAILITSFWCIFFIVVVHTTALLNSNESDACTKKVIKHEM</sequence>
<evidence type="ECO:0000256" key="1">
    <source>
        <dbReference type="SAM" id="Phobius"/>
    </source>
</evidence>
<comment type="caution">
    <text evidence="2">The sequence shown here is derived from an EMBL/GenBank/DDBJ whole genome shotgun (WGS) entry which is preliminary data.</text>
</comment>
<keyword evidence="1" id="KW-0812">Transmembrane</keyword>
<keyword evidence="3" id="KW-1185">Reference proteome</keyword>
<dbReference type="Proteomes" id="UP000886998">
    <property type="component" value="Unassembled WGS sequence"/>
</dbReference>
<gene>
    <name evidence="2" type="ORF">TNIN_288341</name>
</gene>
<evidence type="ECO:0000313" key="2">
    <source>
        <dbReference type="EMBL" id="GFY60701.1"/>
    </source>
</evidence>
<accession>A0A8X6Y0H0</accession>
<dbReference type="EMBL" id="BMAV01013261">
    <property type="protein sequence ID" value="GFY60701.1"/>
    <property type="molecule type" value="Genomic_DNA"/>
</dbReference>
<proteinExistence type="predicted"/>
<name>A0A8X6Y0H0_9ARAC</name>
<keyword evidence="1" id="KW-0472">Membrane</keyword>
<feature type="transmembrane region" description="Helical" evidence="1">
    <location>
        <begin position="36"/>
        <end position="59"/>
    </location>
</feature>
<dbReference type="AlphaFoldDB" id="A0A8X6Y0H0"/>
<protein>
    <submittedName>
        <fullName evidence="2">Uncharacterized protein</fullName>
    </submittedName>
</protein>